<accession>A0AAN6IYA4</accession>
<dbReference type="EMBL" id="JAJGCB010000001">
    <property type="protein sequence ID" value="KAJ8995850.1"/>
    <property type="molecule type" value="Genomic_DNA"/>
</dbReference>
<name>A0AAN6IYA4_EXODE</name>
<proteinExistence type="predicted"/>
<reference evidence="1" key="1">
    <citation type="submission" date="2023-01" db="EMBL/GenBank/DDBJ databases">
        <title>Exophiala dermititidis isolated from Cystic Fibrosis Patient.</title>
        <authorList>
            <person name="Kurbessoian T."/>
            <person name="Crocker A."/>
            <person name="Murante D."/>
            <person name="Hogan D.A."/>
            <person name="Stajich J.E."/>
        </authorList>
    </citation>
    <scope>NUCLEOTIDE SEQUENCE</scope>
    <source>
        <strain evidence="1">Ex8</strain>
    </source>
</reference>
<evidence type="ECO:0000313" key="2">
    <source>
        <dbReference type="Proteomes" id="UP001161757"/>
    </source>
</evidence>
<gene>
    <name evidence="1" type="ORF">HRR80_000603</name>
</gene>
<protein>
    <submittedName>
        <fullName evidence="1">Uncharacterized protein</fullName>
    </submittedName>
</protein>
<dbReference type="Proteomes" id="UP001161757">
    <property type="component" value="Unassembled WGS sequence"/>
</dbReference>
<organism evidence="1 2">
    <name type="scientific">Exophiala dermatitidis</name>
    <name type="common">Black yeast-like fungus</name>
    <name type="synonym">Wangiella dermatitidis</name>
    <dbReference type="NCBI Taxonomy" id="5970"/>
    <lineage>
        <taxon>Eukaryota</taxon>
        <taxon>Fungi</taxon>
        <taxon>Dikarya</taxon>
        <taxon>Ascomycota</taxon>
        <taxon>Pezizomycotina</taxon>
        <taxon>Eurotiomycetes</taxon>
        <taxon>Chaetothyriomycetidae</taxon>
        <taxon>Chaetothyriales</taxon>
        <taxon>Herpotrichiellaceae</taxon>
        <taxon>Exophiala</taxon>
    </lineage>
</organism>
<evidence type="ECO:0000313" key="1">
    <source>
        <dbReference type="EMBL" id="KAJ8995850.1"/>
    </source>
</evidence>
<dbReference type="AlphaFoldDB" id="A0AAN6IYA4"/>
<comment type="caution">
    <text evidence="1">The sequence shown here is derived from an EMBL/GenBank/DDBJ whole genome shotgun (WGS) entry which is preliminary data.</text>
</comment>
<sequence>MANDIFNCLIDDIEPHNNITWPPAIKTKLQELWKHFTGASVNPSNITDDEIEEVQAPLKGPKHGIWDHRI</sequence>